<keyword evidence="3" id="KW-1185">Reference proteome</keyword>
<evidence type="ECO:0000256" key="1">
    <source>
        <dbReference type="SAM" id="MobiDB-lite"/>
    </source>
</evidence>
<dbReference type="InterPro" id="IPR004244">
    <property type="entry name" value="Transposase_22"/>
</dbReference>
<dbReference type="PANTHER" id="PTHR11505">
    <property type="entry name" value="L1 TRANSPOSABLE ELEMENT-RELATED"/>
    <property type="match status" value="1"/>
</dbReference>
<protein>
    <recommendedName>
        <fullName evidence="4">L1 transposable element RRM domain-containing protein</fullName>
    </recommendedName>
</protein>
<proteinExistence type="predicted"/>
<dbReference type="OrthoDB" id="6079384at2759"/>
<organism evidence="2 3">
    <name type="scientific">Mytilus galloprovincialis</name>
    <name type="common">Mediterranean mussel</name>
    <dbReference type="NCBI Taxonomy" id="29158"/>
    <lineage>
        <taxon>Eukaryota</taxon>
        <taxon>Metazoa</taxon>
        <taxon>Spiralia</taxon>
        <taxon>Lophotrochozoa</taxon>
        <taxon>Mollusca</taxon>
        <taxon>Bivalvia</taxon>
        <taxon>Autobranchia</taxon>
        <taxon>Pteriomorphia</taxon>
        <taxon>Mytilida</taxon>
        <taxon>Mytiloidea</taxon>
        <taxon>Mytilidae</taxon>
        <taxon>Mytilinae</taxon>
        <taxon>Mytilus</taxon>
    </lineage>
</organism>
<name>A0A8B6FEN1_MYTGA</name>
<dbReference type="Gene3D" id="3.30.70.1820">
    <property type="entry name" value="L1 transposable element, RRM domain"/>
    <property type="match status" value="1"/>
</dbReference>
<evidence type="ECO:0000313" key="3">
    <source>
        <dbReference type="Proteomes" id="UP000596742"/>
    </source>
</evidence>
<reference evidence="2" key="1">
    <citation type="submission" date="2018-11" db="EMBL/GenBank/DDBJ databases">
        <authorList>
            <person name="Alioto T."/>
            <person name="Alioto T."/>
        </authorList>
    </citation>
    <scope>NUCLEOTIDE SEQUENCE</scope>
</reference>
<dbReference type="EMBL" id="UYJE01006740">
    <property type="protein sequence ID" value="VDI48469.1"/>
    <property type="molecule type" value="Genomic_DNA"/>
</dbReference>
<accession>A0A8B6FEN1</accession>
<comment type="caution">
    <text evidence="2">The sequence shown here is derived from an EMBL/GenBank/DDBJ whole genome shotgun (WGS) entry which is preliminary data.</text>
</comment>
<sequence>MGHQTPSVPIPMHPISTPPHPDLLMFMHEVREKLQKLDILEDILSRLVDMEEHCNNLDSEICGIKTELKAQTSNIVSLDKGLGGLHSKLQEIETQNITLTDENYKLQEKIIDQQKRSMRDNLIFKGIYDDHDPTENTEETVKDFIKTELGLESKDINFHVVHRLRPRQDRGPRNILAKFERRKDRNRVLEAAKKELKQKPQYYVHEQFPVEIIERRREYIPILKDAREKGHEAVLVEDKLFINKRRFDPRQCVPQINQQHQQGPRQPPSDHGPQQPPSDQHTPMSVPGNNNRTMPMNPIESIPPQNTTGH</sequence>
<dbReference type="Proteomes" id="UP000596742">
    <property type="component" value="Unassembled WGS sequence"/>
</dbReference>
<feature type="compositionally biased region" description="Polar residues" evidence="1">
    <location>
        <begin position="277"/>
        <end position="294"/>
    </location>
</feature>
<evidence type="ECO:0000313" key="2">
    <source>
        <dbReference type="EMBL" id="VDI48469.1"/>
    </source>
</evidence>
<feature type="region of interest" description="Disordered" evidence="1">
    <location>
        <begin position="255"/>
        <end position="310"/>
    </location>
</feature>
<feature type="compositionally biased region" description="Polar residues" evidence="1">
    <location>
        <begin position="255"/>
        <end position="264"/>
    </location>
</feature>
<evidence type="ECO:0008006" key="4">
    <source>
        <dbReference type="Google" id="ProtNLM"/>
    </source>
</evidence>
<gene>
    <name evidence="2" type="ORF">MGAL_10B067336</name>
</gene>
<dbReference type="AlphaFoldDB" id="A0A8B6FEN1"/>